<dbReference type="EMBL" id="JACIEI010000003">
    <property type="protein sequence ID" value="MBB3993817.1"/>
    <property type="molecule type" value="Genomic_DNA"/>
</dbReference>
<dbReference type="InterPro" id="IPR028992">
    <property type="entry name" value="Hedgehog/Intein_dom"/>
</dbReference>
<accession>A0A7W6E2Y9</accession>
<dbReference type="RefSeq" id="WP_184564243.1">
    <property type="nucleotide sequence ID" value="NZ_JACIEI010000003.1"/>
</dbReference>
<evidence type="ECO:0000259" key="1">
    <source>
        <dbReference type="Pfam" id="PF13403"/>
    </source>
</evidence>
<dbReference type="AlphaFoldDB" id="A0A7W6E2Y9"/>
<dbReference type="Gene3D" id="2.170.16.10">
    <property type="entry name" value="Hedgehog/Intein (Hint) domain"/>
    <property type="match status" value="1"/>
</dbReference>
<feature type="domain" description="Hedgehog/Intein (Hint)" evidence="1">
    <location>
        <begin position="143"/>
        <end position="288"/>
    </location>
</feature>
<dbReference type="InterPro" id="IPR036844">
    <property type="entry name" value="Hint_dom_sf"/>
</dbReference>
<dbReference type="Proteomes" id="UP000530268">
    <property type="component" value="Unassembled WGS sequence"/>
</dbReference>
<sequence length="346" mass="37456">MFLYIYKPSDFVETVPSEAGSGSVSGGPWTLTLKPGATPISVEITDNDNIFDELDTTQNITNAVTLDGNTWAAGETIHSAYDLINSTTGHKVTTLHFGGNGNQVGAVDGLVSTVRLVEGESYTFNQSRTSNKETNEYEQYVACFTADTLIETVDGLIPVQDLQVGCMIQTLDHGPQPLMALLSRHVDVATLQEMPNLAPVRITAGALGQGLPLRDLLVSPQHRFLARSVVVRRMFEAAETLLSAKQLTALPGIAVDNSQSEVTYFHLVMPHHEIVIAEGTPTESFYCGEMAMKSLTPAARAELSKLFPDLLTGVSGVEPVRPLPSPRRQKQLVSRLLRNTKPVLAA</sequence>
<evidence type="ECO:0000313" key="3">
    <source>
        <dbReference type="Proteomes" id="UP000530268"/>
    </source>
</evidence>
<dbReference type="SUPFAM" id="SSF51294">
    <property type="entry name" value="Hedgehog/intein (Hint) domain"/>
    <property type="match status" value="1"/>
</dbReference>
<gene>
    <name evidence="2" type="ORF">GGR95_001448</name>
</gene>
<reference evidence="2 3" key="1">
    <citation type="submission" date="2020-08" db="EMBL/GenBank/DDBJ databases">
        <title>Genomic Encyclopedia of Type Strains, Phase IV (KMG-IV): sequencing the most valuable type-strain genomes for metagenomic binning, comparative biology and taxonomic classification.</title>
        <authorList>
            <person name="Goeker M."/>
        </authorList>
    </citation>
    <scope>NUCLEOTIDE SEQUENCE [LARGE SCALE GENOMIC DNA]</scope>
    <source>
        <strain evidence="2 3">DSM 102234</strain>
    </source>
</reference>
<comment type="caution">
    <text evidence="2">The sequence shown here is derived from an EMBL/GenBank/DDBJ whole genome shotgun (WGS) entry which is preliminary data.</text>
</comment>
<name>A0A7W6E2Y9_9RHOB</name>
<organism evidence="2 3">
    <name type="scientific">Sulfitobacter undariae</name>
    <dbReference type="NCBI Taxonomy" id="1563671"/>
    <lineage>
        <taxon>Bacteria</taxon>
        <taxon>Pseudomonadati</taxon>
        <taxon>Pseudomonadota</taxon>
        <taxon>Alphaproteobacteria</taxon>
        <taxon>Rhodobacterales</taxon>
        <taxon>Roseobacteraceae</taxon>
        <taxon>Sulfitobacter</taxon>
    </lineage>
</organism>
<evidence type="ECO:0000313" key="2">
    <source>
        <dbReference type="EMBL" id="MBB3993817.1"/>
    </source>
</evidence>
<dbReference type="Pfam" id="PF13403">
    <property type="entry name" value="Hint_2"/>
    <property type="match status" value="1"/>
</dbReference>
<keyword evidence="3" id="KW-1185">Reference proteome</keyword>
<proteinExistence type="predicted"/>
<protein>
    <recommendedName>
        <fullName evidence="1">Hedgehog/Intein (Hint) domain-containing protein</fullName>
    </recommendedName>
</protein>